<feature type="compositionally biased region" description="Basic and acidic residues" evidence="9">
    <location>
        <begin position="475"/>
        <end position="487"/>
    </location>
</feature>
<dbReference type="PROSITE" id="PS50011">
    <property type="entry name" value="PROTEIN_KINASE_DOM"/>
    <property type="match status" value="1"/>
</dbReference>
<dbReference type="PANTHER" id="PTHR24346">
    <property type="entry name" value="MAP/MICROTUBULE AFFINITY-REGULATING KINASE"/>
    <property type="match status" value="1"/>
</dbReference>
<organism evidence="11 12">
    <name type="scientific">Pipistrellus nathusii</name>
    <name type="common">Nathusius' pipistrelle</name>
    <dbReference type="NCBI Taxonomy" id="59473"/>
    <lineage>
        <taxon>Eukaryota</taxon>
        <taxon>Metazoa</taxon>
        <taxon>Chordata</taxon>
        <taxon>Craniata</taxon>
        <taxon>Vertebrata</taxon>
        <taxon>Euteleostomi</taxon>
        <taxon>Mammalia</taxon>
        <taxon>Eutheria</taxon>
        <taxon>Laurasiatheria</taxon>
        <taxon>Chiroptera</taxon>
        <taxon>Yangochiroptera</taxon>
        <taxon>Vespertilionidae</taxon>
        <taxon>Pipistrellus</taxon>
    </lineage>
</organism>
<evidence type="ECO:0000256" key="2">
    <source>
        <dbReference type="ARBA" id="ARBA00022527"/>
    </source>
</evidence>
<comment type="catalytic activity">
    <reaction evidence="8">
        <text>L-seryl-[protein] + ATP = O-phospho-L-seryl-[protein] + ADP + H(+)</text>
        <dbReference type="Rhea" id="RHEA:17989"/>
        <dbReference type="Rhea" id="RHEA-COMP:9863"/>
        <dbReference type="Rhea" id="RHEA-COMP:11604"/>
        <dbReference type="ChEBI" id="CHEBI:15378"/>
        <dbReference type="ChEBI" id="CHEBI:29999"/>
        <dbReference type="ChEBI" id="CHEBI:30616"/>
        <dbReference type="ChEBI" id="CHEBI:83421"/>
        <dbReference type="ChEBI" id="CHEBI:456216"/>
        <dbReference type="EC" id="2.7.11.1"/>
    </reaction>
</comment>
<dbReference type="CDD" id="cd14003">
    <property type="entry name" value="STKc_AMPK-like"/>
    <property type="match status" value="1"/>
</dbReference>
<accession>A0ABP0A2U8</accession>
<dbReference type="PROSITE" id="PS00108">
    <property type="entry name" value="PROTEIN_KINASE_ST"/>
    <property type="match status" value="1"/>
</dbReference>
<evidence type="ECO:0000259" key="10">
    <source>
        <dbReference type="PROSITE" id="PS50011"/>
    </source>
</evidence>
<dbReference type="EC" id="2.7.11.1" evidence="1"/>
<keyword evidence="6" id="KW-0067">ATP-binding</keyword>
<dbReference type="Proteomes" id="UP001314169">
    <property type="component" value="Chromosome 3"/>
</dbReference>
<comment type="catalytic activity">
    <reaction evidence="7">
        <text>L-threonyl-[protein] + ATP = O-phospho-L-threonyl-[protein] + ADP + H(+)</text>
        <dbReference type="Rhea" id="RHEA:46608"/>
        <dbReference type="Rhea" id="RHEA-COMP:11060"/>
        <dbReference type="Rhea" id="RHEA-COMP:11605"/>
        <dbReference type="ChEBI" id="CHEBI:15378"/>
        <dbReference type="ChEBI" id="CHEBI:30013"/>
        <dbReference type="ChEBI" id="CHEBI:30616"/>
        <dbReference type="ChEBI" id="CHEBI:61977"/>
        <dbReference type="ChEBI" id="CHEBI:456216"/>
        <dbReference type="EC" id="2.7.11.1"/>
    </reaction>
</comment>
<evidence type="ECO:0000256" key="5">
    <source>
        <dbReference type="ARBA" id="ARBA00022777"/>
    </source>
</evidence>
<dbReference type="PANTHER" id="PTHR24346:SF30">
    <property type="entry name" value="MATERNAL EMBRYONIC LEUCINE ZIPPER KINASE"/>
    <property type="match status" value="1"/>
</dbReference>
<sequence length="681" mass="75479">MPRSPVPTTTKGQCIGDYVLGTSIGKGACSKVRLATHVPTGTEVVVKSILRRDVSRELRCLRTLQHRNISQLLEVVVAPEELHLVMEYVRGGDLREHLQRRGRLTERQARTVFRQVVLALHHCHRRGFAHRDIKPDNILLEEDLTAKLADFGLSREATAGQLLTGWCGTLSYMAPEVLQWEPYDGLKADVWGLGASLYKAVTGRVPFPGDFEEKILDHIWEGRYKHPYYMSEEGRSFLQRLLTVDPDQRPTLEEAMWMPWLDLGPEDLPPDSDPLEEDLDPQVVETMRGMGFREEAIRNSVTGQTFDRVMGTYRILLMTMGRMAMGRMPGRTIKVRPYRPPDTGAATPSSREESRASGGSSGPSVATPPCPWAKMTSALRLPSLGTIASSPFPLESVLALRAEGLPGPSMLRLPCLGVKKTYALPAPPPSLETMASSPLPLESVQALLPGTRGPAPQLRPGGAPTPRTSNRFRFRSSESKAGKVENEAEKVENEAVKVETEAVKVEKKAEKVEKEAVKVEKKAVKVENEAVKVEKEAEKVENEAVKVEKKAVKVEKRAVKVENEAVKVETEAEKVEKRAVKVEKEAVKVETEAEKVEKRAVKVEKEAVKVEKKAVKVENQEGAPPDSSPQKGSPPASPTTNTRARPGWAQRAWKAFLKVFCCGVDTTKPRRKRTRVHPGNT</sequence>
<dbReference type="EMBL" id="OY882860">
    <property type="protein sequence ID" value="CAK6443216.1"/>
    <property type="molecule type" value="Genomic_DNA"/>
</dbReference>
<evidence type="ECO:0000256" key="4">
    <source>
        <dbReference type="ARBA" id="ARBA00022741"/>
    </source>
</evidence>
<dbReference type="SUPFAM" id="SSF56112">
    <property type="entry name" value="Protein kinase-like (PK-like)"/>
    <property type="match status" value="1"/>
</dbReference>
<evidence type="ECO:0000256" key="6">
    <source>
        <dbReference type="ARBA" id="ARBA00022840"/>
    </source>
</evidence>
<reference evidence="11" key="1">
    <citation type="submission" date="2023-12" db="EMBL/GenBank/DDBJ databases">
        <authorList>
            <person name="Brown T."/>
        </authorList>
    </citation>
    <scope>NUCLEOTIDE SEQUENCE</scope>
</reference>
<dbReference type="SMART" id="SM00220">
    <property type="entry name" value="S_TKc"/>
    <property type="match status" value="1"/>
</dbReference>
<dbReference type="InterPro" id="IPR011009">
    <property type="entry name" value="Kinase-like_dom_sf"/>
</dbReference>
<keyword evidence="3" id="KW-0808">Transferase</keyword>
<evidence type="ECO:0000256" key="3">
    <source>
        <dbReference type="ARBA" id="ARBA00022679"/>
    </source>
</evidence>
<dbReference type="Gene3D" id="1.10.510.10">
    <property type="entry name" value="Transferase(Phosphotransferase) domain 1"/>
    <property type="match status" value="1"/>
</dbReference>
<dbReference type="InterPro" id="IPR008271">
    <property type="entry name" value="Ser/Thr_kinase_AS"/>
</dbReference>
<gene>
    <name evidence="11" type="ORF">MPIPNATIZW_LOCUS11522</name>
</gene>
<protein>
    <recommendedName>
        <fullName evidence="1">non-specific serine/threonine protein kinase</fullName>
        <ecNumber evidence="1">2.7.11.1</ecNumber>
    </recommendedName>
</protein>
<evidence type="ECO:0000256" key="9">
    <source>
        <dbReference type="SAM" id="MobiDB-lite"/>
    </source>
</evidence>
<keyword evidence="12" id="KW-1185">Reference proteome</keyword>
<feature type="domain" description="Protein kinase" evidence="10">
    <location>
        <begin position="18"/>
        <end position="261"/>
    </location>
</feature>
<keyword evidence="4" id="KW-0547">Nucleotide-binding</keyword>
<feature type="region of interest" description="Disordered" evidence="9">
    <location>
        <begin position="330"/>
        <end position="369"/>
    </location>
</feature>
<evidence type="ECO:0000256" key="8">
    <source>
        <dbReference type="ARBA" id="ARBA00048679"/>
    </source>
</evidence>
<evidence type="ECO:0000313" key="11">
    <source>
        <dbReference type="EMBL" id="CAK6443216.1"/>
    </source>
</evidence>
<keyword evidence="5" id="KW-0418">Kinase</keyword>
<keyword evidence="2" id="KW-0723">Serine/threonine-protein kinase</keyword>
<dbReference type="Pfam" id="PF00069">
    <property type="entry name" value="Pkinase"/>
    <property type="match status" value="1"/>
</dbReference>
<feature type="region of interest" description="Disordered" evidence="9">
    <location>
        <begin position="612"/>
        <end position="648"/>
    </location>
</feature>
<evidence type="ECO:0000256" key="1">
    <source>
        <dbReference type="ARBA" id="ARBA00012513"/>
    </source>
</evidence>
<feature type="region of interest" description="Disordered" evidence="9">
    <location>
        <begin position="453"/>
        <end position="487"/>
    </location>
</feature>
<proteinExistence type="predicted"/>
<evidence type="ECO:0000256" key="7">
    <source>
        <dbReference type="ARBA" id="ARBA00047899"/>
    </source>
</evidence>
<name>A0ABP0A2U8_PIPNA</name>
<evidence type="ECO:0000313" key="12">
    <source>
        <dbReference type="Proteomes" id="UP001314169"/>
    </source>
</evidence>
<dbReference type="InterPro" id="IPR000719">
    <property type="entry name" value="Prot_kinase_dom"/>
</dbReference>